<accession>A0A1G1KYX9</accession>
<dbReference type="AlphaFoldDB" id="A0A1G1KYX9"/>
<dbReference type="Proteomes" id="UP000178187">
    <property type="component" value="Unassembled WGS sequence"/>
</dbReference>
<evidence type="ECO:0000313" key="1">
    <source>
        <dbReference type="EMBL" id="OGW98063.1"/>
    </source>
</evidence>
<proteinExistence type="predicted"/>
<protein>
    <submittedName>
        <fullName evidence="1">Uncharacterized protein</fullName>
    </submittedName>
</protein>
<evidence type="ECO:0000313" key="2">
    <source>
        <dbReference type="Proteomes" id="UP000178187"/>
    </source>
</evidence>
<gene>
    <name evidence="1" type="ORF">A3G33_07485</name>
</gene>
<name>A0A1G1KYX9_9BACT</name>
<dbReference type="EMBL" id="MHFR01000037">
    <property type="protein sequence ID" value="OGW98063.1"/>
    <property type="molecule type" value="Genomic_DNA"/>
</dbReference>
<sequence>MNKIFISHRYLFVFLFCFIITSLLLPEDNFGEAETIRDRFKEAPYQLIAPAFGAMVCNQLFDLYREELPRRKEPVSFDVTIVQDDAGMLAYDILISLEKNKNRNNEWKDFGRKLKLKSIAGNSDKFDRMSKRNSHFQNFSGMIANSFDLDKLISENEHASVVLFVDDGQPHDFFNMENEKPGWLLNKFKVSGLEFLKERKGRQSLDLSLYPDAIFKRLVERGMSPVDARSVASVAIQAFREDQKTYLSIWTRKST</sequence>
<comment type="caution">
    <text evidence="1">The sequence shown here is derived from an EMBL/GenBank/DDBJ whole genome shotgun (WGS) entry which is preliminary data.</text>
</comment>
<reference evidence="1 2" key="1">
    <citation type="journal article" date="2016" name="Nat. Commun.">
        <title>Thousands of microbial genomes shed light on interconnected biogeochemical processes in an aquifer system.</title>
        <authorList>
            <person name="Anantharaman K."/>
            <person name="Brown C.T."/>
            <person name="Hug L.A."/>
            <person name="Sharon I."/>
            <person name="Castelle C.J."/>
            <person name="Probst A.J."/>
            <person name="Thomas B.C."/>
            <person name="Singh A."/>
            <person name="Wilkins M.J."/>
            <person name="Karaoz U."/>
            <person name="Brodie E.L."/>
            <person name="Williams K.H."/>
            <person name="Hubbard S.S."/>
            <person name="Banfield J.F."/>
        </authorList>
    </citation>
    <scope>NUCLEOTIDE SEQUENCE [LARGE SCALE GENOMIC DNA]</scope>
</reference>
<organism evidence="1 2">
    <name type="scientific">Candidatus Danuiimicrobium aquiferis</name>
    <dbReference type="NCBI Taxonomy" id="1801832"/>
    <lineage>
        <taxon>Bacteria</taxon>
        <taxon>Pseudomonadati</taxon>
        <taxon>Candidatus Omnitrophota</taxon>
        <taxon>Candidatus Danuiimicrobium</taxon>
    </lineage>
</organism>